<evidence type="ECO:0000256" key="4">
    <source>
        <dbReference type="ARBA" id="ARBA00023242"/>
    </source>
</evidence>
<feature type="domain" description="BHLH" evidence="5">
    <location>
        <begin position="66"/>
        <end position="118"/>
    </location>
</feature>
<keyword evidence="3" id="KW-0804">Transcription</keyword>
<dbReference type="CDD" id="cd11417">
    <property type="entry name" value="bHLH_TS_PTF1A"/>
    <property type="match status" value="1"/>
</dbReference>
<dbReference type="EMBL" id="JAIWYP010000013">
    <property type="protein sequence ID" value="KAH3721621.1"/>
    <property type="molecule type" value="Genomic_DNA"/>
</dbReference>
<name>A0A9D4CDJ5_DREPO</name>
<dbReference type="Pfam" id="PF00010">
    <property type="entry name" value="HLH"/>
    <property type="match status" value="1"/>
</dbReference>
<dbReference type="GO" id="GO:0032502">
    <property type="term" value="P:developmental process"/>
    <property type="evidence" value="ECO:0007669"/>
    <property type="project" value="TreeGrafter"/>
</dbReference>
<dbReference type="PANTHER" id="PTHR23349:SF112">
    <property type="entry name" value="48 RELATED 1, ISOFORM B"/>
    <property type="match status" value="1"/>
</dbReference>
<keyword evidence="1" id="KW-0805">Transcription regulation</keyword>
<dbReference type="Gene3D" id="4.10.280.10">
    <property type="entry name" value="Helix-loop-helix DNA-binding domain"/>
    <property type="match status" value="1"/>
</dbReference>
<accession>A0A9D4CDJ5</accession>
<proteinExistence type="predicted"/>
<gene>
    <name evidence="6" type="ORF">DPMN_064557</name>
</gene>
<dbReference type="Proteomes" id="UP000828390">
    <property type="component" value="Unassembled WGS sequence"/>
</dbReference>
<evidence type="ECO:0000259" key="5">
    <source>
        <dbReference type="PROSITE" id="PS50888"/>
    </source>
</evidence>
<evidence type="ECO:0000256" key="2">
    <source>
        <dbReference type="ARBA" id="ARBA00023125"/>
    </source>
</evidence>
<dbReference type="AlphaFoldDB" id="A0A9D4CDJ5"/>
<dbReference type="GO" id="GO:0000981">
    <property type="term" value="F:DNA-binding transcription factor activity, RNA polymerase II-specific"/>
    <property type="evidence" value="ECO:0007669"/>
    <property type="project" value="TreeGrafter"/>
</dbReference>
<dbReference type="PANTHER" id="PTHR23349">
    <property type="entry name" value="BASIC HELIX-LOOP-HELIX TRANSCRIPTION FACTOR, TWIST"/>
    <property type="match status" value="1"/>
</dbReference>
<evidence type="ECO:0000313" key="7">
    <source>
        <dbReference type="Proteomes" id="UP000828390"/>
    </source>
</evidence>
<dbReference type="SMART" id="SM00353">
    <property type="entry name" value="HLH"/>
    <property type="match status" value="1"/>
</dbReference>
<evidence type="ECO:0000313" key="6">
    <source>
        <dbReference type="EMBL" id="KAH3721621.1"/>
    </source>
</evidence>
<keyword evidence="7" id="KW-1185">Reference proteome</keyword>
<dbReference type="SUPFAM" id="SSF47459">
    <property type="entry name" value="HLH, helix-loop-helix DNA-binding domain"/>
    <property type="match status" value="1"/>
</dbReference>
<organism evidence="6 7">
    <name type="scientific">Dreissena polymorpha</name>
    <name type="common">Zebra mussel</name>
    <name type="synonym">Mytilus polymorpha</name>
    <dbReference type="NCBI Taxonomy" id="45954"/>
    <lineage>
        <taxon>Eukaryota</taxon>
        <taxon>Metazoa</taxon>
        <taxon>Spiralia</taxon>
        <taxon>Lophotrochozoa</taxon>
        <taxon>Mollusca</taxon>
        <taxon>Bivalvia</taxon>
        <taxon>Autobranchia</taxon>
        <taxon>Heteroconchia</taxon>
        <taxon>Euheterodonta</taxon>
        <taxon>Imparidentia</taxon>
        <taxon>Neoheterodontei</taxon>
        <taxon>Myida</taxon>
        <taxon>Dreissenoidea</taxon>
        <taxon>Dreissenidae</taxon>
        <taxon>Dreissena</taxon>
    </lineage>
</organism>
<comment type="caution">
    <text evidence="6">The sequence shown here is derived from an EMBL/GenBank/DDBJ whole genome shotgun (WGS) entry which is preliminary data.</text>
</comment>
<dbReference type="InterPro" id="IPR036638">
    <property type="entry name" value="HLH_DNA-bd_sf"/>
</dbReference>
<sequence>MLEDIQLDYSVDDYFDDFSESSYSNTDDDSVYTSNVFPNNTQYSYNQTKYGKCRSKRKKDVHFQLQQRHAANQRERRRMQSINDAFEGLRAHIPTLPYEKRLSKVDTLRLAIGYIGFLAEMLSATSDGEQDVAETLTKQRKIIIHSHIGKNMLFFSFLQDKFMFSFYIQTMQKLYEQFSTVCHRHTSIFYGSFPCDAVLFRNV</sequence>
<dbReference type="GO" id="GO:0000977">
    <property type="term" value="F:RNA polymerase II transcription regulatory region sequence-specific DNA binding"/>
    <property type="evidence" value="ECO:0007669"/>
    <property type="project" value="TreeGrafter"/>
</dbReference>
<keyword evidence="2" id="KW-0238">DNA-binding</keyword>
<protein>
    <recommendedName>
        <fullName evidence="5">BHLH domain-containing protein</fullName>
    </recommendedName>
</protein>
<evidence type="ECO:0000256" key="1">
    <source>
        <dbReference type="ARBA" id="ARBA00023015"/>
    </source>
</evidence>
<reference evidence="6" key="2">
    <citation type="submission" date="2020-11" db="EMBL/GenBank/DDBJ databases">
        <authorList>
            <person name="McCartney M.A."/>
            <person name="Auch B."/>
            <person name="Kono T."/>
            <person name="Mallez S."/>
            <person name="Becker A."/>
            <person name="Gohl D.M."/>
            <person name="Silverstein K.A.T."/>
            <person name="Koren S."/>
            <person name="Bechman K.B."/>
            <person name="Herman A."/>
            <person name="Abrahante J.E."/>
            <person name="Garbe J."/>
        </authorList>
    </citation>
    <scope>NUCLEOTIDE SEQUENCE</scope>
    <source>
        <strain evidence="6">Duluth1</strain>
        <tissue evidence="6">Whole animal</tissue>
    </source>
</reference>
<dbReference type="FunFam" id="4.10.280.10:FF:000035">
    <property type="entry name" value="Pancreas-specific transcription factor 1a"/>
    <property type="match status" value="1"/>
</dbReference>
<dbReference type="InterPro" id="IPR011598">
    <property type="entry name" value="bHLH_dom"/>
</dbReference>
<dbReference type="GO" id="GO:0046983">
    <property type="term" value="F:protein dimerization activity"/>
    <property type="evidence" value="ECO:0007669"/>
    <property type="project" value="InterPro"/>
</dbReference>
<reference evidence="6" key="1">
    <citation type="journal article" date="2019" name="bioRxiv">
        <title>The Genome of the Zebra Mussel, Dreissena polymorpha: A Resource for Invasive Species Research.</title>
        <authorList>
            <person name="McCartney M.A."/>
            <person name="Auch B."/>
            <person name="Kono T."/>
            <person name="Mallez S."/>
            <person name="Zhang Y."/>
            <person name="Obille A."/>
            <person name="Becker A."/>
            <person name="Abrahante J.E."/>
            <person name="Garbe J."/>
            <person name="Badalamenti J.P."/>
            <person name="Herman A."/>
            <person name="Mangelson H."/>
            <person name="Liachko I."/>
            <person name="Sullivan S."/>
            <person name="Sone E.D."/>
            <person name="Koren S."/>
            <person name="Silverstein K.A.T."/>
            <person name="Beckman K.B."/>
            <person name="Gohl D.M."/>
        </authorList>
    </citation>
    <scope>NUCLEOTIDE SEQUENCE</scope>
    <source>
        <strain evidence="6">Duluth1</strain>
        <tissue evidence="6">Whole animal</tissue>
    </source>
</reference>
<keyword evidence="4" id="KW-0539">Nucleus</keyword>
<dbReference type="PROSITE" id="PS50888">
    <property type="entry name" value="BHLH"/>
    <property type="match status" value="1"/>
</dbReference>
<evidence type="ECO:0000256" key="3">
    <source>
        <dbReference type="ARBA" id="ARBA00023163"/>
    </source>
</evidence>
<dbReference type="InterPro" id="IPR050283">
    <property type="entry name" value="E-box_TF_Regulators"/>
</dbReference>